<feature type="region of interest" description="Disordered" evidence="1">
    <location>
        <begin position="52"/>
        <end position="78"/>
    </location>
</feature>
<organism evidence="2 3">
    <name type="scientific">Brachybacterium tyrofermentans</name>
    <dbReference type="NCBI Taxonomy" id="47848"/>
    <lineage>
        <taxon>Bacteria</taxon>
        <taxon>Bacillati</taxon>
        <taxon>Actinomycetota</taxon>
        <taxon>Actinomycetes</taxon>
        <taxon>Micrococcales</taxon>
        <taxon>Dermabacteraceae</taxon>
        <taxon>Brachybacterium</taxon>
    </lineage>
</organism>
<dbReference type="GeneID" id="303297124"/>
<dbReference type="EMBL" id="JBHSLN010000023">
    <property type="protein sequence ID" value="MFC5297894.1"/>
    <property type="molecule type" value="Genomic_DNA"/>
</dbReference>
<protein>
    <submittedName>
        <fullName evidence="2">Type II toxin-antitoxin system VapB family antitoxin</fullName>
    </submittedName>
</protein>
<dbReference type="InterPro" id="IPR019239">
    <property type="entry name" value="VapB_antitoxin"/>
</dbReference>
<gene>
    <name evidence="2" type="ORF">ACFPK8_10260</name>
</gene>
<accession>A0ABW0FFV6</accession>
<proteinExistence type="predicted"/>
<evidence type="ECO:0000256" key="1">
    <source>
        <dbReference type="SAM" id="MobiDB-lite"/>
    </source>
</evidence>
<dbReference type="RefSeq" id="WP_343923631.1">
    <property type="nucleotide sequence ID" value="NZ_BAAAIR010000034.1"/>
</dbReference>
<sequence length="78" mass="8401">MAELRIELDFELIEHARELTGARSHRAVAELALRQLIASTRKNTMIDTISELGDLEAPPGTPVGPALQHRGPVTSSGS</sequence>
<name>A0ABW0FFV6_9MICO</name>
<reference evidence="3" key="1">
    <citation type="journal article" date="2019" name="Int. J. Syst. Evol. Microbiol.">
        <title>The Global Catalogue of Microorganisms (GCM) 10K type strain sequencing project: providing services to taxonomists for standard genome sequencing and annotation.</title>
        <authorList>
            <consortium name="The Broad Institute Genomics Platform"/>
            <consortium name="The Broad Institute Genome Sequencing Center for Infectious Disease"/>
            <person name="Wu L."/>
            <person name="Ma J."/>
        </authorList>
    </citation>
    <scope>NUCLEOTIDE SEQUENCE [LARGE SCALE GENOMIC DNA]</scope>
    <source>
        <strain evidence="3">CGMCC 1.16455</strain>
    </source>
</reference>
<dbReference type="Proteomes" id="UP001595937">
    <property type="component" value="Unassembled WGS sequence"/>
</dbReference>
<evidence type="ECO:0000313" key="3">
    <source>
        <dbReference type="Proteomes" id="UP001595937"/>
    </source>
</evidence>
<evidence type="ECO:0000313" key="2">
    <source>
        <dbReference type="EMBL" id="MFC5297894.1"/>
    </source>
</evidence>
<comment type="caution">
    <text evidence="2">The sequence shown here is derived from an EMBL/GenBank/DDBJ whole genome shotgun (WGS) entry which is preliminary data.</text>
</comment>
<keyword evidence="3" id="KW-1185">Reference proteome</keyword>
<dbReference type="Pfam" id="PF09957">
    <property type="entry name" value="VapB_antitoxin"/>
    <property type="match status" value="1"/>
</dbReference>